<dbReference type="PANTHER" id="PTHR30213">
    <property type="entry name" value="INNER MEMBRANE PROTEIN YHJD"/>
    <property type="match status" value="1"/>
</dbReference>
<dbReference type="PANTHER" id="PTHR30213:SF0">
    <property type="entry name" value="UPF0761 MEMBRANE PROTEIN YIHY"/>
    <property type="match status" value="1"/>
</dbReference>
<dbReference type="STRING" id="1121291.SAMN02745134_01837"/>
<dbReference type="Proteomes" id="UP000192468">
    <property type="component" value="Unassembled WGS sequence"/>
</dbReference>
<comment type="subcellular location">
    <subcellularLocation>
        <location evidence="1">Cell membrane</location>
        <topology evidence="1">Multi-pass membrane protein</topology>
    </subcellularLocation>
</comment>
<keyword evidence="8" id="KW-1185">Reference proteome</keyword>
<evidence type="ECO:0000256" key="3">
    <source>
        <dbReference type="ARBA" id="ARBA00022692"/>
    </source>
</evidence>
<keyword evidence="2" id="KW-1003">Cell membrane</keyword>
<dbReference type="PIRSF" id="PIRSF035875">
    <property type="entry name" value="RNase_BN"/>
    <property type="match status" value="1"/>
</dbReference>
<feature type="transmembrane region" description="Helical" evidence="6">
    <location>
        <begin position="91"/>
        <end position="111"/>
    </location>
</feature>
<keyword evidence="4 6" id="KW-1133">Transmembrane helix</keyword>
<dbReference type="AlphaFoldDB" id="A0A1W1XHJ2"/>
<feature type="transmembrane region" description="Helical" evidence="6">
    <location>
        <begin position="208"/>
        <end position="230"/>
    </location>
</feature>
<dbReference type="GO" id="GO:0005886">
    <property type="term" value="C:plasma membrane"/>
    <property type="evidence" value="ECO:0007669"/>
    <property type="project" value="UniProtKB-SubCell"/>
</dbReference>
<keyword evidence="5 6" id="KW-0472">Membrane</keyword>
<accession>A0A1W1XHJ2</accession>
<gene>
    <name evidence="7" type="ORF">SAMN02745134_01837</name>
</gene>
<feature type="transmembrane region" description="Helical" evidence="6">
    <location>
        <begin position="31"/>
        <end position="52"/>
    </location>
</feature>
<evidence type="ECO:0000256" key="6">
    <source>
        <dbReference type="SAM" id="Phobius"/>
    </source>
</evidence>
<protein>
    <submittedName>
        <fullName evidence="7">Membrane protein</fullName>
    </submittedName>
</protein>
<feature type="transmembrane region" description="Helical" evidence="6">
    <location>
        <begin position="131"/>
        <end position="153"/>
    </location>
</feature>
<dbReference type="InterPro" id="IPR017039">
    <property type="entry name" value="Virul_fac_BrkB"/>
</dbReference>
<feature type="transmembrane region" description="Helical" evidence="6">
    <location>
        <begin position="242"/>
        <end position="264"/>
    </location>
</feature>
<feature type="transmembrane region" description="Helical" evidence="6">
    <location>
        <begin position="173"/>
        <end position="196"/>
    </location>
</feature>
<evidence type="ECO:0000256" key="1">
    <source>
        <dbReference type="ARBA" id="ARBA00004651"/>
    </source>
</evidence>
<evidence type="ECO:0000256" key="4">
    <source>
        <dbReference type="ARBA" id="ARBA00022989"/>
    </source>
</evidence>
<dbReference type="Pfam" id="PF03631">
    <property type="entry name" value="Virul_fac_BrkB"/>
    <property type="match status" value="1"/>
</dbReference>
<evidence type="ECO:0000256" key="5">
    <source>
        <dbReference type="ARBA" id="ARBA00023136"/>
    </source>
</evidence>
<evidence type="ECO:0000313" key="7">
    <source>
        <dbReference type="EMBL" id="SMC23252.1"/>
    </source>
</evidence>
<reference evidence="7 8" key="1">
    <citation type="submission" date="2017-04" db="EMBL/GenBank/DDBJ databases">
        <authorList>
            <person name="Afonso C.L."/>
            <person name="Miller P.J."/>
            <person name="Scott M.A."/>
            <person name="Spackman E."/>
            <person name="Goraichik I."/>
            <person name="Dimitrov K.M."/>
            <person name="Suarez D.L."/>
            <person name="Swayne D.E."/>
        </authorList>
    </citation>
    <scope>NUCLEOTIDE SEQUENCE [LARGE SCALE GENOMIC DNA]</scope>
    <source>
        <strain evidence="7 8">DSM 12555</strain>
    </source>
</reference>
<proteinExistence type="predicted"/>
<dbReference type="NCBIfam" id="TIGR00765">
    <property type="entry name" value="yihY_not_rbn"/>
    <property type="match status" value="1"/>
</dbReference>
<dbReference type="OrthoDB" id="9775903at2"/>
<name>A0A1W1XHJ2_9CLOT</name>
<dbReference type="EMBL" id="FWXH01000005">
    <property type="protein sequence ID" value="SMC23252.1"/>
    <property type="molecule type" value="Genomic_DNA"/>
</dbReference>
<keyword evidence="3 6" id="KW-0812">Transmembrane</keyword>
<evidence type="ECO:0000256" key="2">
    <source>
        <dbReference type="ARBA" id="ARBA00022475"/>
    </source>
</evidence>
<sequence>MLFSYKKLKITFSILIKKIIKDDIFALSSQLAYSLLLSFFPFLIFLITIVGYSNIKVTDIMNNIKTFIPYEVYGLVHKTVTEVMNKKNGGLLSLSLILTIWSASSGFNAVIKGLNKAYNEKECRNIIVSQIVSIIFTLILVVIIMVTIFLLVFGESTGHILAKLVGLNNLFYMFWYFIRYIIIVSIMICVFSLLYIYAPCKKHRLKEVLPGGIFSAVGWILTSLCFSFYINNFSNYSRLYGSLGAVIILMLWLLISSFIIILGGEINSVI</sequence>
<organism evidence="7 8">
    <name type="scientific">Clostridium acidisoli DSM 12555</name>
    <dbReference type="NCBI Taxonomy" id="1121291"/>
    <lineage>
        <taxon>Bacteria</taxon>
        <taxon>Bacillati</taxon>
        <taxon>Bacillota</taxon>
        <taxon>Clostridia</taxon>
        <taxon>Eubacteriales</taxon>
        <taxon>Clostridiaceae</taxon>
        <taxon>Clostridium</taxon>
    </lineage>
</organism>
<evidence type="ECO:0000313" key="8">
    <source>
        <dbReference type="Proteomes" id="UP000192468"/>
    </source>
</evidence>